<dbReference type="Proteomes" id="UP000006663">
    <property type="component" value="Chromosome"/>
</dbReference>
<dbReference type="HOGENOM" id="CLU_059308_0_0_2"/>
<organism evidence="3 5">
    <name type="scientific">Halogeometricum borinquense (strain ATCC 700274 / DSM 11551 / JCM 10706 / KCTC 4070 / PR3)</name>
    <dbReference type="NCBI Taxonomy" id="469382"/>
    <lineage>
        <taxon>Archaea</taxon>
        <taxon>Methanobacteriati</taxon>
        <taxon>Methanobacteriota</taxon>
        <taxon>Stenosarchaea group</taxon>
        <taxon>Halobacteria</taxon>
        <taxon>Halobacteriales</taxon>
        <taxon>Haloferacaceae</taxon>
        <taxon>Halogeometricum</taxon>
    </lineage>
</organism>
<protein>
    <recommendedName>
        <fullName evidence="7">Nickel/cobalt efflux system</fullName>
    </recommendedName>
</protein>
<feature type="transmembrane region" description="Helical" evidence="2">
    <location>
        <begin position="41"/>
        <end position="68"/>
    </location>
</feature>
<evidence type="ECO:0000256" key="1">
    <source>
        <dbReference type="SAM" id="MobiDB-lite"/>
    </source>
</evidence>
<feature type="transmembrane region" description="Helical" evidence="2">
    <location>
        <begin position="80"/>
        <end position="97"/>
    </location>
</feature>
<evidence type="ECO:0000313" key="3">
    <source>
        <dbReference type="EMBL" id="ADQ67566.1"/>
    </source>
</evidence>
<feature type="transmembrane region" description="Helical" evidence="2">
    <location>
        <begin position="370"/>
        <end position="390"/>
    </location>
</feature>
<dbReference type="EMBL" id="CP001690">
    <property type="protein sequence ID" value="ADQ67566.1"/>
    <property type="molecule type" value="Genomic_DNA"/>
</dbReference>
<evidence type="ECO:0000313" key="5">
    <source>
        <dbReference type="Proteomes" id="UP000006663"/>
    </source>
</evidence>
<feature type="region of interest" description="Disordered" evidence="1">
    <location>
        <begin position="102"/>
        <end position="269"/>
    </location>
</feature>
<dbReference type="EMBL" id="AOHT01000051">
    <property type="protein sequence ID" value="ELY23754.1"/>
    <property type="molecule type" value="Genomic_DNA"/>
</dbReference>
<evidence type="ECO:0000313" key="6">
    <source>
        <dbReference type="Proteomes" id="UP000011585"/>
    </source>
</evidence>
<dbReference type="AlphaFoldDB" id="E4NNV2"/>
<dbReference type="OrthoDB" id="71082at2157"/>
<keyword evidence="2" id="KW-0812">Transmembrane</keyword>
<dbReference type="STRING" id="469382.Hbor_20000"/>
<reference evidence="4 6" key="2">
    <citation type="journal article" date="2014" name="PLoS Genet.">
        <title>Phylogenetically driven sequencing of extremely halophilic archaea reveals strategies for static and dynamic osmo-response.</title>
        <authorList>
            <person name="Becker E.A."/>
            <person name="Seitzer P.M."/>
            <person name="Tritt A."/>
            <person name="Larsen D."/>
            <person name="Krusor M."/>
            <person name="Yao A.I."/>
            <person name="Wu D."/>
            <person name="Madern D."/>
            <person name="Eisen J.A."/>
            <person name="Darling A.E."/>
            <person name="Facciotti M.T."/>
        </authorList>
    </citation>
    <scope>NUCLEOTIDE SEQUENCE [LARGE SCALE GENOMIC DNA]</scope>
    <source>
        <strain evidence="4 6">DSM 11551</strain>
    </source>
</reference>
<reference evidence="3 5" key="1">
    <citation type="journal article" date="2009" name="Stand. Genomic Sci.">
        <title>Complete genome sequence of Halogeometricum borinquense type strain (PR3).</title>
        <authorList>
            <person name="Malfatti S."/>
            <person name="Tindall B.J."/>
            <person name="Schneider S."/>
            <person name="Fahnrich R."/>
            <person name="Lapidus A."/>
            <person name="Labuttii K."/>
            <person name="Copeland A."/>
            <person name="Glavina Del Rio T."/>
            <person name="Nolan M."/>
            <person name="Chen F."/>
            <person name="Lucas S."/>
            <person name="Tice H."/>
            <person name="Cheng J.F."/>
            <person name="Bruce D."/>
            <person name="Goodwin L."/>
            <person name="Pitluck S."/>
            <person name="Anderson I."/>
            <person name="Pati A."/>
            <person name="Ivanova N."/>
            <person name="Mavromatis K."/>
            <person name="Chen A."/>
            <person name="Palaniappan K."/>
            <person name="D'haeseleer P."/>
            <person name="Goker M."/>
            <person name="Bristow J."/>
            <person name="Eisen J.A."/>
            <person name="Markowitz V."/>
            <person name="Hugenholtz P."/>
            <person name="Kyrpides N.C."/>
            <person name="Klenk H.P."/>
            <person name="Chain P."/>
        </authorList>
    </citation>
    <scope>NUCLEOTIDE SEQUENCE [LARGE SCALE GENOMIC DNA]</scope>
    <source>
        <strain evidence="5">ATCC 700274 / DSM 11551 / JCM 10706 / KCTC 4070 / PR3</strain>
        <strain evidence="3">PR 3</strain>
    </source>
</reference>
<dbReference type="eggNOG" id="arCOG03919">
    <property type="taxonomic scope" value="Archaea"/>
</dbReference>
<evidence type="ECO:0008006" key="7">
    <source>
        <dbReference type="Google" id="ProtNLM"/>
    </source>
</evidence>
<dbReference type="PATRIC" id="fig|469382.19.peg.3645"/>
<keyword evidence="5" id="KW-1185">Reference proteome</keyword>
<feature type="transmembrane region" description="Helical" evidence="2">
    <location>
        <begin position="335"/>
        <end position="358"/>
    </location>
</feature>
<dbReference type="GeneID" id="9993819"/>
<sequence length="391" mass="42977">MVSDLWGLIGGAVALGFVHGVEPGHGWPIAATYAMEKGNKWLYGAAAGTILGIGHLVSSIAMVVVFFAAKSYFNLTQLPWISQIAGVLLILLGLYELRGGGHHHGGDDSHDHGEHDDHDTHTDHHDGGRHDGHGEHDGHSHHGEHGGHSHHGEHDGHSHHGEHDGHSHHGEHDTTHVHVGKHGRDEHGVFYAHSDDDNHGEHGVHHVHSDHDSHHSHDDHGHHNLVLGHHDSEDHDDERRHSDQHGHGDHSHHDSHDHHNDQHGHDHHEDGVLARLTSALPFVGGHSHSHRLGSDPAETSLWSIAWFAFLLGFAHEEEFEIILLCTGSNYCLELMTIYALTVIVGIVSLTLLLVAGYYRYEDRVESVAEHFPTISAAILISMGLGFLFGVF</sequence>
<name>E4NNV2_HALBP</name>
<dbReference type="Proteomes" id="UP000011585">
    <property type="component" value="Unassembled WGS sequence"/>
</dbReference>
<dbReference type="KEGG" id="hbo:Hbor_20000"/>
<evidence type="ECO:0000313" key="4">
    <source>
        <dbReference type="EMBL" id="ELY23754.1"/>
    </source>
</evidence>
<accession>E4NNV2</accession>
<gene>
    <name evidence="3" type="ordered locus">Hbor_20000</name>
    <name evidence="4" type="ORF">C499_18424</name>
</gene>
<keyword evidence="2" id="KW-1133">Transmembrane helix</keyword>
<dbReference type="RefSeq" id="WP_006056980.1">
    <property type="nucleotide sequence ID" value="NC_014729.1"/>
</dbReference>
<proteinExistence type="predicted"/>
<keyword evidence="2" id="KW-0472">Membrane</keyword>
<evidence type="ECO:0000256" key="2">
    <source>
        <dbReference type="SAM" id="Phobius"/>
    </source>
</evidence>
<feature type="compositionally biased region" description="Basic and acidic residues" evidence="1">
    <location>
        <begin position="104"/>
        <end position="269"/>
    </location>
</feature>